<dbReference type="Pfam" id="PF02836">
    <property type="entry name" value="Glyco_hydro_2_C"/>
    <property type="match status" value="1"/>
</dbReference>
<name>A0A6V6YW19_9FLAO</name>
<dbReference type="GO" id="GO:0004565">
    <property type="term" value="F:beta-galactosidase activity"/>
    <property type="evidence" value="ECO:0007669"/>
    <property type="project" value="UniProtKB-EC"/>
</dbReference>
<keyword evidence="7" id="KW-0106">Calcium</keyword>
<dbReference type="SUPFAM" id="SSF49303">
    <property type="entry name" value="beta-Galactosidase/glucuronidase domain"/>
    <property type="match status" value="2"/>
</dbReference>
<dbReference type="InterPro" id="IPR004199">
    <property type="entry name" value="B-gal_small/dom_5"/>
</dbReference>
<evidence type="ECO:0000259" key="11">
    <source>
        <dbReference type="SMART" id="SM01038"/>
    </source>
</evidence>
<evidence type="ECO:0000256" key="9">
    <source>
        <dbReference type="ARBA" id="ARBA00032230"/>
    </source>
</evidence>
<protein>
    <recommendedName>
        <fullName evidence="5">beta-galactosidase</fullName>
        <ecNumber evidence="5">3.2.1.23</ecNumber>
    </recommendedName>
    <alternativeName>
        <fullName evidence="9">Lactase</fullName>
    </alternativeName>
</protein>
<evidence type="ECO:0000256" key="5">
    <source>
        <dbReference type="ARBA" id="ARBA00012756"/>
    </source>
</evidence>
<dbReference type="InterPro" id="IPR023232">
    <property type="entry name" value="Glyco_hydro_2_AS"/>
</dbReference>
<dbReference type="Gene3D" id="2.60.120.260">
    <property type="entry name" value="Galactose-binding domain-like"/>
    <property type="match status" value="1"/>
</dbReference>
<dbReference type="Pfam" id="PF00703">
    <property type="entry name" value="Glyco_hydro_2"/>
    <property type="match status" value="1"/>
</dbReference>
<dbReference type="AlphaFoldDB" id="A0A6V6YW19"/>
<dbReference type="EC" id="3.2.1.23" evidence="5"/>
<dbReference type="SMART" id="SM01038">
    <property type="entry name" value="Bgal_small_N"/>
    <property type="match status" value="1"/>
</dbReference>
<accession>A0A6V6YW19</accession>
<evidence type="ECO:0000256" key="6">
    <source>
        <dbReference type="ARBA" id="ARBA00022801"/>
    </source>
</evidence>
<dbReference type="Gene3D" id="2.70.98.10">
    <property type="match status" value="1"/>
</dbReference>
<dbReference type="SUPFAM" id="SSF74650">
    <property type="entry name" value="Galactose mutarotase-like"/>
    <property type="match status" value="1"/>
</dbReference>
<dbReference type="GO" id="GO:0030246">
    <property type="term" value="F:carbohydrate binding"/>
    <property type="evidence" value="ECO:0007669"/>
    <property type="project" value="InterPro"/>
</dbReference>
<dbReference type="InterPro" id="IPR013783">
    <property type="entry name" value="Ig-like_fold"/>
</dbReference>
<dbReference type="InterPro" id="IPR032312">
    <property type="entry name" value="LacZ_4"/>
</dbReference>
<evidence type="ECO:0000256" key="4">
    <source>
        <dbReference type="ARBA" id="ARBA00011245"/>
    </source>
</evidence>
<dbReference type="InterPro" id="IPR006104">
    <property type="entry name" value="Glyco_hydro_2_N"/>
</dbReference>
<keyword evidence="13" id="KW-1185">Reference proteome</keyword>
<comment type="similarity">
    <text evidence="3">Belongs to the glycosyl hydrolase 2 family.</text>
</comment>
<reference evidence="12 13" key="1">
    <citation type="submission" date="2020-06" db="EMBL/GenBank/DDBJ databases">
        <authorList>
            <person name="Criscuolo A."/>
        </authorList>
    </citation>
    <scope>NUCLEOTIDE SEQUENCE [LARGE SCALE GENOMIC DNA]</scope>
    <source>
        <strain evidence="13">CIP 110025</strain>
    </source>
</reference>
<dbReference type="InterPro" id="IPR036156">
    <property type="entry name" value="Beta-gal/glucu_dom_sf"/>
</dbReference>
<evidence type="ECO:0000256" key="2">
    <source>
        <dbReference type="ARBA" id="ARBA00001913"/>
    </source>
</evidence>
<dbReference type="InterPro" id="IPR014718">
    <property type="entry name" value="GH-type_carb-bd"/>
</dbReference>
<comment type="caution">
    <text evidence="12">The sequence shown here is derived from an EMBL/GenBank/DDBJ whole genome shotgun (WGS) entry which is preliminary data.</text>
</comment>
<gene>
    <name evidence="12" type="ORF">FLACHUCJ7_01550</name>
</gene>
<feature type="domain" description="Beta galactosidase small chain/" evidence="11">
    <location>
        <begin position="755"/>
        <end position="1035"/>
    </location>
</feature>
<dbReference type="SUPFAM" id="SSF51445">
    <property type="entry name" value="(Trans)glycosidases"/>
    <property type="match status" value="1"/>
</dbReference>
<keyword evidence="10" id="KW-0732">Signal</keyword>
<evidence type="ECO:0000313" key="13">
    <source>
        <dbReference type="Proteomes" id="UP000556700"/>
    </source>
</evidence>
<dbReference type="PANTHER" id="PTHR46323:SF2">
    <property type="entry name" value="BETA-GALACTOSIDASE"/>
    <property type="match status" value="1"/>
</dbReference>
<dbReference type="PANTHER" id="PTHR46323">
    <property type="entry name" value="BETA-GALACTOSIDASE"/>
    <property type="match status" value="1"/>
</dbReference>
<dbReference type="EMBL" id="CAIJDO010000113">
    <property type="protein sequence ID" value="CAD0003660.1"/>
    <property type="molecule type" value="Genomic_DNA"/>
</dbReference>
<dbReference type="PRINTS" id="PR00132">
    <property type="entry name" value="GLHYDRLASE2"/>
</dbReference>
<dbReference type="InterPro" id="IPR008979">
    <property type="entry name" value="Galactose-bd-like_sf"/>
</dbReference>
<keyword evidence="8" id="KW-0326">Glycosidase</keyword>
<dbReference type="Gene3D" id="2.60.40.10">
    <property type="entry name" value="Immunoglobulins"/>
    <property type="match status" value="2"/>
</dbReference>
<dbReference type="Pfam" id="PF02929">
    <property type="entry name" value="Bgal_small_N"/>
    <property type="match status" value="1"/>
</dbReference>
<evidence type="ECO:0000313" key="12">
    <source>
        <dbReference type="EMBL" id="CAD0003660.1"/>
    </source>
</evidence>
<proteinExistence type="inferred from homology"/>
<dbReference type="InterPro" id="IPR017853">
    <property type="entry name" value="GH"/>
</dbReference>
<comment type="cofactor">
    <cofactor evidence="2">
        <name>Ca(2+)</name>
        <dbReference type="ChEBI" id="CHEBI:29108"/>
    </cofactor>
</comment>
<dbReference type="GO" id="GO:0009341">
    <property type="term" value="C:beta-galactosidase complex"/>
    <property type="evidence" value="ECO:0007669"/>
    <property type="project" value="InterPro"/>
</dbReference>
<sequence length="1038" mass="119157">MKKIVIAFALFLSLQNNFAQNKEWENPQITDRGKEAGRSSFLLFGSEAELKNNDPKKSELYQSLNGNWKFNIVKDPSQRLIDFYAVDLNDSGWKNIQVPSNWEILGFDIPIYTNITYPHPKNPPFIDGNYNPVGTYRRTFTIADSWKDKEIILHFGSISGYARVFLNGKEVGMTKASKTPAEFNVTPFLQKGNNLIAVQVFRWHDGSYLEDQDFWRLSGIERDVYLQALPKTAIWDYFVKSELDNQYINGIFNLDINLKYFENNKIKNPVVKVELFDNEGKTVFSESKKVSSKDQKINFAKTIENIKQWNAETPNLYRYTISLLDNKGNVLEIISKKTGFRKVEIKDARLLVNGKVVMVKGVNIHEHDDELGHVPSEKTTLKDLQLMKEHNINAIRMSHYPHDPHIYDLCDEYGFYIVDEANIETHGMGAEWQNWFDKTKHPAYLPEWAPAHLDRIKRMFETDKNHPSIIVWSLGNECGNGPVFYDAYDWLKKVDTTRPVQFEQAGENKNTDIVAPMYPSIKSMKNYANSDKTRPYIMCEYAHAMGNSSGNFQEYWDIINSSKRMQGGFIWDWIDQGIKSKTEKGEVYWAYGGDLGGANLQNDENGCADGLVFSNRTPKPALSEVKKVYQNIQFQLNNEKDLIVTNNYNFTNLSQYAFKWELIKDGTVIKSGTFDLEANPEESKKVALDLGSFDDKSEYFLNAFALSKYDEPLVSKGYEFARAQFSIGKGNYFANNTVTKNNAKLKHSVKNNVLYFETENSIGEFDLQKGEILKYTLKNGVNEIFNSFPIPYFWRAPTDNDFGNGMQNKSVIWKEASKKPTLVSVNLDKNTKDGLLIKVTYKLQQADVPYTVNYLIQQNGSIKVTAAVDMSGKELPELPRFGMRLKLNGDYENLSYYGRGPWENYSDRNSASFIGEYSDKVINQYTKNYIRPQEGGYKTDVRWLALKNNKGQGVKIEGQQPLGFSALNISTEDLDPGKDKAQRHPFDLNLNSKEAVYLHIDYKQRGVGGDDSWGSLPHEQYRLQDKQYSYTYTISLVN</sequence>
<dbReference type="Pfam" id="PF16353">
    <property type="entry name" value="LacZ_4"/>
    <property type="match status" value="1"/>
</dbReference>
<dbReference type="InterPro" id="IPR006103">
    <property type="entry name" value="Glyco_hydro_2_cat"/>
</dbReference>
<dbReference type="Proteomes" id="UP000556700">
    <property type="component" value="Unassembled WGS sequence"/>
</dbReference>
<dbReference type="InterPro" id="IPR006102">
    <property type="entry name" value="Ig-like_GH2"/>
</dbReference>
<organism evidence="12 13">
    <name type="scientific">Flavobacterium chungangense</name>
    <dbReference type="NCBI Taxonomy" id="554283"/>
    <lineage>
        <taxon>Bacteria</taxon>
        <taxon>Pseudomonadati</taxon>
        <taxon>Bacteroidota</taxon>
        <taxon>Flavobacteriia</taxon>
        <taxon>Flavobacteriales</taxon>
        <taxon>Flavobacteriaceae</taxon>
        <taxon>Flavobacterium</taxon>
    </lineage>
</organism>
<feature type="signal peptide" evidence="10">
    <location>
        <begin position="1"/>
        <end position="19"/>
    </location>
</feature>
<dbReference type="Pfam" id="PF02837">
    <property type="entry name" value="Glyco_hydro_2_N"/>
    <property type="match status" value="1"/>
</dbReference>
<dbReference type="SUPFAM" id="SSF49785">
    <property type="entry name" value="Galactose-binding domain-like"/>
    <property type="match status" value="1"/>
</dbReference>
<dbReference type="InterPro" id="IPR006101">
    <property type="entry name" value="Glyco_hydro_2"/>
</dbReference>
<dbReference type="RefSeq" id="WP_031453624.1">
    <property type="nucleotide sequence ID" value="NZ_CAIJDO010000113.1"/>
</dbReference>
<comment type="catalytic activity">
    <reaction evidence="1">
        <text>Hydrolysis of terminal non-reducing beta-D-galactose residues in beta-D-galactosides.</text>
        <dbReference type="EC" id="3.2.1.23"/>
    </reaction>
</comment>
<evidence type="ECO:0000256" key="3">
    <source>
        <dbReference type="ARBA" id="ARBA00007401"/>
    </source>
</evidence>
<evidence type="ECO:0000256" key="1">
    <source>
        <dbReference type="ARBA" id="ARBA00001412"/>
    </source>
</evidence>
<evidence type="ECO:0000256" key="10">
    <source>
        <dbReference type="SAM" id="SignalP"/>
    </source>
</evidence>
<dbReference type="Gene3D" id="3.20.20.80">
    <property type="entry name" value="Glycosidases"/>
    <property type="match status" value="1"/>
</dbReference>
<evidence type="ECO:0000256" key="8">
    <source>
        <dbReference type="ARBA" id="ARBA00023295"/>
    </source>
</evidence>
<dbReference type="InterPro" id="IPR011013">
    <property type="entry name" value="Gal_mutarotase_sf_dom"/>
</dbReference>
<keyword evidence="6" id="KW-0378">Hydrolase</keyword>
<evidence type="ECO:0000256" key="7">
    <source>
        <dbReference type="ARBA" id="ARBA00022837"/>
    </source>
</evidence>
<dbReference type="GO" id="GO:0005990">
    <property type="term" value="P:lactose catabolic process"/>
    <property type="evidence" value="ECO:0007669"/>
    <property type="project" value="TreeGrafter"/>
</dbReference>
<comment type="subunit">
    <text evidence="4">Monomer.</text>
</comment>
<dbReference type="InterPro" id="IPR050347">
    <property type="entry name" value="Bact_Beta-galactosidase"/>
</dbReference>
<feature type="chain" id="PRO_5027691062" description="beta-galactosidase" evidence="10">
    <location>
        <begin position="20"/>
        <end position="1038"/>
    </location>
</feature>
<dbReference type="PROSITE" id="PS00608">
    <property type="entry name" value="GLYCOSYL_HYDROL_F2_2"/>
    <property type="match status" value="1"/>
</dbReference>